<evidence type="ECO:0000313" key="2">
    <source>
        <dbReference type="EMBL" id="KFM26210.1"/>
    </source>
</evidence>
<evidence type="ECO:0000313" key="3">
    <source>
        <dbReference type="Proteomes" id="UP000028924"/>
    </source>
</evidence>
<name>A0A087SKF6_AUXPR</name>
<dbReference type="AlphaFoldDB" id="A0A087SKF6"/>
<proteinExistence type="predicted"/>
<reference evidence="2 3" key="1">
    <citation type="journal article" date="2014" name="BMC Genomics">
        <title>Oil accumulation mechanisms of the oleaginous microalga Chlorella protothecoides revealed through its genome, transcriptomes, and proteomes.</title>
        <authorList>
            <person name="Gao C."/>
            <person name="Wang Y."/>
            <person name="Shen Y."/>
            <person name="Yan D."/>
            <person name="He X."/>
            <person name="Dai J."/>
            <person name="Wu Q."/>
        </authorList>
    </citation>
    <scope>NUCLEOTIDE SEQUENCE [LARGE SCALE GENOMIC DNA]</scope>
    <source>
        <strain evidence="2 3">0710</strain>
    </source>
</reference>
<dbReference type="PANTHER" id="PTHR10476">
    <property type="entry name" value="CHARGED MULTIVESICULAR BODY PROTEIN"/>
    <property type="match status" value="1"/>
</dbReference>
<dbReference type="InterPro" id="IPR005024">
    <property type="entry name" value="Snf7_fam"/>
</dbReference>
<gene>
    <name evidence="2" type="ORF">F751_4703</name>
</gene>
<dbReference type="Gene3D" id="6.10.140.1230">
    <property type="match status" value="1"/>
</dbReference>
<keyword evidence="1" id="KW-0175">Coiled coil</keyword>
<protein>
    <submittedName>
        <fullName evidence="2">Vacuolar protein sorting-associated protein 2-like protein 1</fullName>
    </submittedName>
</protein>
<evidence type="ECO:0000256" key="1">
    <source>
        <dbReference type="SAM" id="Coils"/>
    </source>
</evidence>
<sequence length="204" mass="22925">MWLFGKRKTAAELLRENKRLLDRSIRELDRERTGLQNQEKKLVMEIKKMAKEGQMDAVKVMAKSLVRNRHAVNKMFALKSQLQAVSLRIATLKSTHAMADAMKGATRAMGMMNKRMNLPALAKIMREFERQNEKMEMTSEMMGDAVDGAFEEGGEEEETDELVSQVLDEIGISLDADLVSAPKARAGWFGHTLGARRGSQEVPA</sequence>
<dbReference type="Proteomes" id="UP000028924">
    <property type="component" value="Unassembled WGS sequence"/>
</dbReference>
<dbReference type="Pfam" id="PF03357">
    <property type="entry name" value="Snf7"/>
    <property type="match status" value="1"/>
</dbReference>
<dbReference type="GeneID" id="23616094"/>
<dbReference type="STRING" id="3075.A0A087SKF6"/>
<dbReference type="eggNOG" id="KOG3230">
    <property type="taxonomic scope" value="Eukaryota"/>
</dbReference>
<dbReference type="GO" id="GO:0007034">
    <property type="term" value="P:vacuolar transport"/>
    <property type="evidence" value="ECO:0007669"/>
    <property type="project" value="InterPro"/>
</dbReference>
<keyword evidence="3" id="KW-1185">Reference proteome</keyword>
<dbReference type="OrthoDB" id="5594417at2759"/>
<dbReference type="KEGG" id="apro:F751_4703"/>
<feature type="coiled-coil region" evidence="1">
    <location>
        <begin position="11"/>
        <end position="45"/>
    </location>
</feature>
<organism evidence="2 3">
    <name type="scientific">Auxenochlorella protothecoides</name>
    <name type="common">Green microalga</name>
    <name type="synonym">Chlorella protothecoides</name>
    <dbReference type="NCBI Taxonomy" id="3075"/>
    <lineage>
        <taxon>Eukaryota</taxon>
        <taxon>Viridiplantae</taxon>
        <taxon>Chlorophyta</taxon>
        <taxon>core chlorophytes</taxon>
        <taxon>Trebouxiophyceae</taxon>
        <taxon>Chlorellales</taxon>
        <taxon>Chlorellaceae</taxon>
        <taxon>Auxenochlorella</taxon>
    </lineage>
</organism>
<dbReference type="RefSeq" id="XP_011399106.1">
    <property type="nucleotide sequence ID" value="XM_011400804.1"/>
</dbReference>
<dbReference type="EMBL" id="KL662127">
    <property type="protein sequence ID" value="KFM26210.1"/>
    <property type="molecule type" value="Genomic_DNA"/>
</dbReference>
<accession>A0A087SKF6</accession>